<organism evidence="7 8">
    <name type="scientific">Candidatus Rhodoluna planktonica</name>
    <dbReference type="NCBI Taxonomy" id="535712"/>
    <lineage>
        <taxon>Bacteria</taxon>
        <taxon>Bacillati</taxon>
        <taxon>Actinomycetota</taxon>
        <taxon>Actinomycetes</taxon>
        <taxon>Micrococcales</taxon>
        <taxon>Microbacteriaceae</taxon>
        <taxon>Luna cluster</taxon>
        <taxon>Luna-1 subcluster</taxon>
        <taxon>Rhodoluna</taxon>
    </lineage>
</organism>
<evidence type="ECO:0000313" key="8">
    <source>
        <dbReference type="Proteomes" id="UP000243784"/>
    </source>
</evidence>
<keyword evidence="1" id="KW-0678">Repressor</keyword>
<dbReference type="STRING" id="535712.A4Z71_06250"/>
<dbReference type="EMBL" id="CP015208">
    <property type="protein sequence ID" value="AOY56542.1"/>
    <property type="molecule type" value="Genomic_DNA"/>
</dbReference>
<dbReference type="KEGG" id="rpla:A4Z71_06250"/>
<evidence type="ECO:0000313" key="7">
    <source>
        <dbReference type="EMBL" id="AOY56542.1"/>
    </source>
</evidence>
<dbReference type="GO" id="GO:0003677">
    <property type="term" value="F:DNA binding"/>
    <property type="evidence" value="ECO:0007669"/>
    <property type="project" value="UniProtKB-KW"/>
</dbReference>
<evidence type="ECO:0000256" key="4">
    <source>
        <dbReference type="ARBA" id="ARBA00023125"/>
    </source>
</evidence>
<keyword evidence="3" id="KW-0805">Transcription regulation</keyword>
<evidence type="ECO:0008006" key="9">
    <source>
        <dbReference type="Google" id="ProtNLM"/>
    </source>
</evidence>
<evidence type="ECO:0000256" key="6">
    <source>
        <dbReference type="ARBA" id="ARBA00049988"/>
    </source>
</evidence>
<dbReference type="Gene3D" id="1.20.5.780">
    <property type="entry name" value="Single helix bin"/>
    <property type="match status" value="1"/>
</dbReference>
<protein>
    <recommendedName>
        <fullName evidence="9">DUF1778 domain-containing protein</fullName>
    </recommendedName>
</protein>
<dbReference type="PANTHER" id="PTHR35401">
    <property type="entry name" value="COPG FAMILY HELIX-TURN-HELIX PROTEIN-RELATED-RELATED"/>
    <property type="match status" value="1"/>
</dbReference>
<comment type="similarity">
    <text evidence="6">Belongs to the TacA antitoxin family.</text>
</comment>
<dbReference type="InterPro" id="IPR014795">
    <property type="entry name" value="TacA_1-like"/>
</dbReference>
<name>A0A1D9E0E7_9MICO</name>
<dbReference type="Proteomes" id="UP000243784">
    <property type="component" value="Chromosome"/>
</dbReference>
<reference evidence="7 8" key="1">
    <citation type="journal article" date="2016" name="Biochim. Biophys. Acta">
        <title>Photochemical characterization of actinorhodopsin and its functional existence in the natural host.</title>
        <authorList>
            <person name="Nakamura S."/>
            <person name="Kikukawa T."/>
            <person name="Tamogami J."/>
            <person name="Kamiya M."/>
            <person name="Aizawa T."/>
            <person name="Hahn M.W."/>
            <person name="Ihara K."/>
            <person name="Kamo N."/>
            <person name="Demura M."/>
        </authorList>
    </citation>
    <scope>NUCLEOTIDE SEQUENCE [LARGE SCALE GENOMIC DNA]</scope>
    <source>
        <strain evidence="7 8">MWH-Dar1</strain>
    </source>
</reference>
<evidence type="ECO:0000256" key="5">
    <source>
        <dbReference type="ARBA" id="ARBA00023163"/>
    </source>
</evidence>
<gene>
    <name evidence="7" type="ORF">A4Z71_06250</name>
</gene>
<keyword evidence="8" id="KW-1185">Reference proteome</keyword>
<dbReference type="PANTHER" id="PTHR35401:SF1">
    <property type="entry name" value="CYTOPLASMIC PROTEIN"/>
    <property type="match status" value="1"/>
</dbReference>
<accession>A0A1D9E0E7</accession>
<dbReference type="GO" id="GO:0006355">
    <property type="term" value="P:regulation of DNA-templated transcription"/>
    <property type="evidence" value="ECO:0007669"/>
    <property type="project" value="InterPro"/>
</dbReference>
<evidence type="ECO:0000256" key="1">
    <source>
        <dbReference type="ARBA" id="ARBA00022491"/>
    </source>
</evidence>
<dbReference type="AlphaFoldDB" id="A0A1D9E0E7"/>
<dbReference type="InterPro" id="IPR010985">
    <property type="entry name" value="Ribbon_hlx_hlx"/>
</dbReference>
<keyword evidence="4" id="KW-0238">DNA-binding</keyword>
<evidence type="ECO:0000256" key="2">
    <source>
        <dbReference type="ARBA" id="ARBA00022649"/>
    </source>
</evidence>
<proteinExistence type="inferred from homology"/>
<evidence type="ECO:0000256" key="3">
    <source>
        <dbReference type="ARBA" id="ARBA00023015"/>
    </source>
</evidence>
<keyword evidence="2" id="KW-1277">Toxin-antitoxin system</keyword>
<keyword evidence="5" id="KW-0804">Transcription</keyword>
<dbReference type="Pfam" id="PF08681">
    <property type="entry name" value="TacA1"/>
    <property type="match status" value="1"/>
</dbReference>
<sequence length="93" mass="10428">MKMAESQTKGERIYTRVTPLEKRMIASAAKAQHQDVSAFMLESALREATNTLLDQRIFWADADAFAALEEDLARPAHTPAGLIELLSRKAPWE</sequence>
<dbReference type="SUPFAM" id="SSF47598">
    <property type="entry name" value="Ribbon-helix-helix"/>
    <property type="match status" value="1"/>
</dbReference>